<dbReference type="InterPro" id="IPR036397">
    <property type="entry name" value="RNaseH_sf"/>
</dbReference>
<keyword evidence="3" id="KW-0460">Magnesium</keyword>
<dbReference type="GO" id="GO:0006310">
    <property type="term" value="P:DNA recombination"/>
    <property type="evidence" value="ECO:0007669"/>
    <property type="project" value="UniProtKB-KW"/>
</dbReference>
<dbReference type="OrthoDB" id="2850721at2"/>
<reference evidence="7 8" key="1">
    <citation type="submission" date="2019-03" db="EMBL/GenBank/DDBJ databases">
        <authorList>
            <person name="Kim M.K.M."/>
        </authorList>
    </citation>
    <scope>NUCLEOTIDE SEQUENCE [LARGE SCALE GENOMIC DNA]</scope>
    <source>
        <strain evidence="7 8">18JY21-1</strain>
    </source>
</reference>
<dbReference type="InterPro" id="IPR012337">
    <property type="entry name" value="RNaseH-like_sf"/>
</dbReference>
<dbReference type="Gene3D" id="3.30.420.10">
    <property type="entry name" value="Ribonuclease H-like superfamily/Ribonuclease H"/>
    <property type="match status" value="1"/>
</dbReference>
<keyword evidence="2" id="KW-0227">DNA damage</keyword>
<protein>
    <submittedName>
        <fullName evidence="7">Uncharacterized protein</fullName>
    </submittedName>
</protein>
<evidence type="ECO:0000256" key="1">
    <source>
        <dbReference type="ARBA" id="ARBA00009518"/>
    </source>
</evidence>
<dbReference type="GO" id="GO:0004520">
    <property type="term" value="F:DNA endonuclease activity"/>
    <property type="evidence" value="ECO:0007669"/>
    <property type="project" value="InterPro"/>
</dbReference>
<dbReference type="SUPFAM" id="SSF53098">
    <property type="entry name" value="Ribonuclease H-like"/>
    <property type="match status" value="1"/>
</dbReference>
<name>A0A4R4EDL6_9BACL</name>
<dbReference type="GO" id="GO:0006281">
    <property type="term" value="P:DNA repair"/>
    <property type="evidence" value="ECO:0007669"/>
    <property type="project" value="UniProtKB-KW"/>
</dbReference>
<dbReference type="GO" id="GO:0003677">
    <property type="term" value="F:DNA binding"/>
    <property type="evidence" value="ECO:0007669"/>
    <property type="project" value="UniProtKB-KW"/>
</dbReference>
<proteinExistence type="inferred from homology"/>
<evidence type="ECO:0000256" key="3">
    <source>
        <dbReference type="ARBA" id="ARBA00022842"/>
    </source>
</evidence>
<accession>A0A4R4EDL6</accession>
<evidence type="ECO:0000256" key="5">
    <source>
        <dbReference type="ARBA" id="ARBA00023172"/>
    </source>
</evidence>
<evidence type="ECO:0000256" key="2">
    <source>
        <dbReference type="ARBA" id="ARBA00022763"/>
    </source>
</evidence>
<comment type="caution">
    <text evidence="7">The sequence shown here is derived from an EMBL/GenBank/DDBJ whole genome shotgun (WGS) entry which is preliminary data.</text>
</comment>
<evidence type="ECO:0000256" key="6">
    <source>
        <dbReference type="ARBA" id="ARBA00023204"/>
    </source>
</evidence>
<organism evidence="7 8">
    <name type="scientific">Paenibacillus albiflavus</name>
    <dbReference type="NCBI Taxonomy" id="2545760"/>
    <lineage>
        <taxon>Bacteria</taxon>
        <taxon>Bacillati</taxon>
        <taxon>Bacillota</taxon>
        <taxon>Bacilli</taxon>
        <taxon>Bacillales</taxon>
        <taxon>Paenibacillaceae</taxon>
        <taxon>Paenibacillus</taxon>
    </lineage>
</organism>
<dbReference type="RefSeq" id="WP_132418811.1">
    <property type="nucleotide sequence ID" value="NZ_SKFG01000014.1"/>
</dbReference>
<keyword evidence="8" id="KW-1185">Reference proteome</keyword>
<dbReference type="Pfam" id="PF02075">
    <property type="entry name" value="RuvC"/>
    <property type="match status" value="1"/>
</dbReference>
<evidence type="ECO:0000313" key="7">
    <source>
        <dbReference type="EMBL" id="TCZ76085.1"/>
    </source>
</evidence>
<comment type="similarity">
    <text evidence="1">Belongs to the RuvC family.</text>
</comment>
<keyword evidence="5" id="KW-0233">DNA recombination</keyword>
<evidence type="ECO:0000313" key="8">
    <source>
        <dbReference type="Proteomes" id="UP000295418"/>
    </source>
</evidence>
<dbReference type="EMBL" id="SKFG01000014">
    <property type="protein sequence ID" value="TCZ76085.1"/>
    <property type="molecule type" value="Genomic_DNA"/>
</dbReference>
<dbReference type="AlphaFoldDB" id="A0A4R4EDL6"/>
<gene>
    <name evidence="7" type="ORF">E0485_14660</name>
</gene>
<sequence>MRYVGIDPSTKTGFVALDELGNVIRGKELTGVGKVDPKRMITLIDEIMDHIQPDDVIVIEGFGFASQQAIQLGGIGWGIRMALHRRGFSYIEASPSQLKKYATGKGNTKKDDMVLPIFKRWGFENTSDNVRDAYVLAQIARALCSPIEIQLTSYQADVLQAMKNPSEKKTRKKKAV</sequence>
<keyword evidence="6" id="KW-0234">DNA repair</keyword>
<keyword evidence="4" id="KW-0238">DNA-binding</keyword>
<dbReference type="InterPro" id="IPR002176">
    <property type="entry name" value="X-over_junc_endoDNase_RuvC"/>
</dbReference>
<evidence type="ECO:0000256" key="4">
    <source>
        <dbReference type="ARBA" id="ARBA00023125"/>
    </source>
</evidence>
<dbReference type="Proteomes" id="UP000295418">
    <property type="component" value="Unassembled WGS sequence"/>
</dbReference>